<evidence type="ECO:0000313" key="2">
    <source>
        <dbReference type="Proteomes" id="UP000756132"/>
    </source>
</evidence>
<keyword evidence="2" id="KW-1185">Reference proteome</keyword>
<reference evidence="1" key="1">
    <citation type="submission" date="2021-12" db="EMBL/GenBank/DDBJ databases">
        <authorList>
            <person name="Zaccaron A."/>
            <person name="Stergiopoulos I."/>
        </authorList>
    </citation>
    <scope>NUCLEOTIDE SEQUENCE</scope>
    <source>
        <strain evidence="1">Race5_Kim</strain>
    </source>
</reference>
<dbReference type="KEGG" id="ffu:CLAFUR5_13709"/>
<evidence type="ECO:0000313" key="1">
    <source>
        <dbReference type="EMBL" id="UJO24827.1"/>
    </source>
</evidence>
<dbReference type="AlphaFoldDB" id="A0A9Q8PLW0"/>
<sequence>MNVRGSTDLLRQVTRVLTPEPQSSSLAGVHVIIWPCIDVGGEDNQVFHSVTFTSAAKWVDNRSIMKLVIFRAWRSVTFSRQTVFTVDEQTLYLATVRSMPSYSFTTSPTSNISAHNTTNRIPPFASMSNLSNQWILNGYPVADNSVVRQDPNYVPFQSCFGGPNAPLNSYPFQSSGQGGYSADPWNGARPANSIPWQRYDYAPGQGFYHAAYQPGPPSYR</sequence>
<proteinExistence type="predicted"/>
<dbReference type="Proteomes" id="UP000756132">
    <property type="component" value="Chromosome 12"/>
</dbReference>
<protein>
    <submittedName>
        <fullName evidence="1">Uncharacterized protein</fullName>
    </submittedName>
</protein>
<gene>
    <name evidence="1" type="ORF">CLAFUR5_13709</name>
</gene>
<dbReference type="RefSeq" id="XP_047769193.1">
    <property type="nucleotide sequence ID" value="XM_047912857.1"/>
</dbReference>
<reference evidence="1" key="2">
    <citation type="journal article" date="2022" name="Microb. Genom.">
        <title>A chromosome-scale genome assembly of the tomato pathogen Cladosporium fulvum reveals a compartmentalized genome architecture and the presence of a dispensable chromosome.</title>
        <authorList>
            <person name="Zaccaron A.Z."/>
            <person name="Chen L.H."/>
            <person name="Samaras A."/>
            <person name="Stergiopoulos I."/>
        </authorList>
    </citation>
    <scope>NUCLEOTIDE SEQUENCE</scope>
    <source>
        <strain evidence="1">Race5_Kim</strain>
    </source>
</reference>
<dbReference type="GeneID" id="71993587"/>
<accession>A0A9Q8PLW0</accession>
<organism evidence="1 2">
    <name type="scientific">Passalora fulva</name>
    <name type="common">Tomato leaf mold</name>
    <name type="synonym">Cladosporium fulvum</name>
    <dbReference type="NCBI Taxonomy" id="5499"/>
    <lineage>
        <taxon>Eukaryota</taxon>
        <taxon>Fungi</taxon>
        <taxon>Dikarya</taxon>
        <taxon>Ascomycota</taxon>
        <taxon>Pezizomycotina</taxon>
        <taxon>Dothideomycetes</taxon>
        <taxon>Dothideomycetidae</taxon>
        <taxon>Mycosphaerellales</taxon>
        <taxon>Mycosphaerellaceae</taxon>
        <taxon>Fulvia</taxon>
    </lineage>
</organism>
<dbReference type="EMBL" id="CP090174">
    <property type="protein sequence ID" value="UJO24827.1"/>
    <property type="molecule type" value="Genomic_DNA"/>
</dbReference>
<name>A0A9Q8PLW0_PASFU</name>